<proteinExistence type="predicted"/>
<dbReference type="RefSeq" id="WP_072611208.1">
    <property type="nucleotide sequence ID" value="NZ_JAERIA010000022.1"/>
</dbReference>
<dbReference type="Proteomes" id="UP000237466">
    <property type="component" value="Unassembled WGS sequence"/>
</dbReference>
<evidence type="ECO:0000313" key="2">
    <source>
        <dbReference type="EMBL" id="POB49272.1"/>
    </source>
</evidence>
<protein>
    <submittedName>
        <fullName evidence="2">MSHA biogenesis protein MshI</fullName>
    </submittedName>
</protein>
<comment type="caution">
    <text evidence="2">The sequence shown here is derived from an EMBL/GenBank/DDBJ whole genome shotgun (WGS) entry which is preliminary data.</text>
</comment>
<dbReference type="Gene3D" id="3.30.420.380">
    <property type="match status" value="1"/>
</dbReference>
<keyword evidence="1" id="KW-0812">Transmembrane</keyword>
<keyword evidence="1" id="KW-0472">Membrane</keyword>
<dbReference type="EMBL" id="PDGH01000051">
    <property type="protein sequence ID" value="POB49272.1"/>
    <property type="molecule type" value="Genomic_DNA"/>
</dbReference>
<name>A0A2S3R6D6_VIBVL</name>
<organism evidence="2 3">
    <name type="scientific">Vibrio vulnificus</name>
    <dbReference type="NCBI Taxonomy" id="672"/>
    <lineage>
        <taxon>Bacteria</taxon>
        <taxon>Pseudomonadati</taxon>
        <taxon>Pseudomonadota</taxon>
        <taxon>Gammaproteobacteria</taxon>
        <taxon>Vibrionales</taxon>
        <taxon>Vibrionaceae</taxon>
        <taxon>Vibrio</taxon>
    </lineage>
</organism>
<dbReference type="SUPFAM" id="SSF53067">
    <property type="entry name" value="Actin-like ATPase domain"/>
    <property type="match status" value="1"/>
</dbReference>
<reference evidence="2 3" key="1">
    <citation type="journal article" date="2018" name="Front. Microbiol.">
        <title>Phylogeny of Vibrio vulnificus from the Analysis of the Core-Genome: Implications for Intra-Species Taxonomy.</title>
        <authorList>
            <person name="Roig F.J."/>
            <person name="Gonzalez-Candelas F."/>
            <person name="Sanjuan E."/>
            <person name="Fouz B."/>
            <person name="Feil E.J."/>
            <person name="Llorens C."/>
            <person name="Baker-Austin C."/>
            <person name="Oliver J.D."/>
            <person name="Danin-Poleg Y."/>
            <person name="Gibas C.J."/>
            <person name="Kashi Y."/>
            <person name="Gulig P.A."/>
            <person name="Morrison S.S."/>
            <person name="Amaro C."/>
        </authorList>
    </citation>
    <scope>NUCLEOTIDE SEQUENCE [LARGE SCALE GENOMIC DNA]</scope>
    <source>
        <strain evidence="2 3">CECT4608</strain>
    </source>
</reference>
<feature type="transmembrane region" description="Helical" evidence="1">
    <location>
        <begin position="313"/>
        <end position="332"/>
    </location>
</feature>
<accession>A0A2S3R6D6</accession>
<evidence type="ECO:0000313" key="3">
    <source>
        <dbReference type="Proteomes" id="UP000237466"/>
    </source>
</evidence>
<gene>
    <name evidence="2" type="ORF">CRN52_04755</name>
</gene>
<dbReference type="InterPro" id="IPR016871">
    <property type="entry name" value="MSHA_biogenesis_MshI"/>
</dbReference>
<keyword evidence="1" id="KW-1133">Transmembrane helix</keyword>
<evidence type="ECO:0000256" key="1">
    <source>
        <dbReference type="SAM" id="Phobius"/>
    </source>
</evidence>
<sequence>MNVKSLLEKLRGQANGGEQRFVMLQPDAVYFAAQGELSSESATSQALFEPIDESWEKALEKVLQLQFTPGEQVTVLLASHHYQVFQIEKPAIPREEWPSALPFLVKDLISERPTEIVADGRLLPNSNKLQVYVLSKKIVDKLLDLIVRNQCELHSIVPEDEIWAHSAGELANFLLLQRSAKGQFKLGAFVEHTPMFQRTIRSVFPPLTGEAASALQLDGLALELQRSIDYLSSQIKGVSLNQLKICCDEEDHAELVSALNERLSANASVLDDEGRLSGNIVVDCAAQLGKAEINLYPEHLKPKKELFTLNNVAAGWGGIAAIFLMVYAFALWQQRAIDNQLANVQAESHQLTQQLSQLQAKLDQHKPSSEKMAAVERLKVKVRAQEASLNAISQYDTSLQTGYSGMMLSLAKLGRNDISLTDISVVGANLDVKGLAISANAVPNWVNQFKHELPLVGRSFDKVKIGRNEDDVITFELKTKAEGKGQ</sequence>
<dbReference type="InterPro" id="IPR043129">
    <property type="entry name" value="ATPase_NBD"/>
</dbReference>
<dbReference type="PIRSF" id="PIRSF028153">
    <property type="entry name" value="MSHA_biogenesis_protein_MshI"/>
    <property type="match status" value="1"/>
</dbReference>
<dbReference type="AlphaFoldDB" id="A0A2S3R6D6"/>